<evidence type="ECO:0008006" key="2">
    <source>
        <dbReference type="Google" id="ProtNLM"/>
    </source>
</evidence>
<dbReference type="PANTHER" id="PTHR45125:SF3">
    <property type="entry name" value="NO-APICAL-MERISTEM-ASSOCIATED CARBOXY-TERMINAL DOMAIN PROTEIN"/>
    <property type="match status" value="1"/>
</dbReference>
<organism evidence="1">
    <name type="scientific">Spongospora subterranea</name>
    <dbReference type="NCBI Taxonomy" id="70186"/>
    <lineage>
        <taxon>Eukaryota</taxon>
        <taxon>Sar</taxon>
        <taxon>Rhizaria</taxon>
        <taxon>Endomyxa</taxon>
        <taxon>Phytomyxea</taxon>
        <taxon>Plasmodiophorida</taxon>
        <taxon>Plasmodiophoridae</taxon>
        <taxon>Spongospora</taxon>
    </lineage>
</organism>
<accession>A0A0H5QTY8</accession>
<dbReference type="AlphaFoldDB" id="A0A0H5QTY8"/>
<feature type="non-terminal residue" evidence="1">
    <location>
        <position position="1"/>
    </location>
</feature>
<evidence type="ECO:0000313" key="1">
    <source>
        <dbReference type="EMBL" id="CRZ05192.1"/>
    </source>
</evidence>
<dbReference type="EMBL" id="HACM01004750">
    <property type="protein sequence ID" value="CRZ05192.1"/>
    <property type="molecule type" value="Transcribed_RNA"/>
</dbReference>
<dbReference type="PANTHER" id="PTHR45125">
    <property type="entry name" value="F21J9.4-RELATED"/>
    <property type="match status" value="1"/>
</dbReference>
<reference evidence="1" key="1">
    <citation type="submission" date="2015-04" db="EMBL/GenBank/DDBJ databases">
        <title>The genome sequence of the plant pathogenic Rhizarian Plasmodiophora brassicae reveals insights in its biotrophic life cycle and the origin of chitin synthesis.</title>
        <authorList>
            <person name="Schwelm A."/>
            <person name="Fogelqvist J."/>
            <person name="Knaust A."/>
            <person name="Julke S."/>
            <person name="Lilja T."/>
            <person name="Dhandapani V."/>
            <person name="Bonilla-Rosso G."/>
            <person name="Karlsson M."/>
            <person name="Shevchenko A."/>
            <person name="Choi S.R."/>
            <person name="Kim H.G."/>
            <person name="Park J.Y."/>
            <person name="Lim Y.P."/>
            <person name="Ludwig-Muller J."/>
            <person name="Dixelius C."/>
        </authorList>
    </citation>
    <scope>NUCLEOTIDE SEQUENCE</scope>
    <source>
        <tissue evidence="1">Potato root galls</tissue>
    </source>
</reference>
<protein>
    <recommendedName>
        <fullName evidence="2">Myb/SANT-like DNA-binding domain-containing protein</fullName>
    </recommendedName>
</protein>
<name>A0A0H5QTY8_9EUKA</name>
<sequence>ARGLPPTANSFFAIGRCCCVSRIMAMATQLTKTRPPRGTNFDEDEVDQLCRSWLHVSQDSRTGTGQKSDVFWEAIAVNFNSCRPESTETRTKRSLVTKWTTVQKAVAKFVGCVAHIRDVDESGTSDQDVLDKSLALYKASTGTSFLLMSSYRILSSAPKWQSFRGKNISSL</sequence>
<proteinExistence type="predicted"/>